<sequence length="145" mass="16587">MELVTDEEVFQSDPCALSHNCSPLQRDRDKASRVANGSCQTLRKNKTAQKTPTRKHYNNAVHSMLKMLWKDYESRIEVLTKFVGGSYQERRRTFAKASAAQKRTVELDNIPEDLALLPNGDDFVHVQRSDLHIYYSEEVISLSGN</sequence>
<evidence type="ECO:0000313" key="1">
    <source>
        <dbReference type="EMBL" id="KIH65061.1"/>
    </source>
</evidence>
<reference evidence="1 2" key="1">
    <citation type="submission" date="2013-12" db="EMBL/GenBank/DDBJ databases">
        <title>Draft genome of the parsitic nematode Ancylostoma duodenale.</title>
        <authorList>
            <person name="Mitreva M."/>
        </authorList>
    </citation>
    <scope>NUCLEOTIDE SEQUENCE [LARGE SCALE GENOMIC DNA]</scope>
    <source>
        <strain evidence="1 2">Zhejiang</strain>
    </source>
</reference>
<name>A0A0C2H6J7_9BILA</name>
<dbReference type="OrthoDB" id="5864342at2759"/>
<protein>
    <submittedName>
        <fullName evidence="1">Uncharacterized protein</fullName>
    </submittedName>
</protein>
<accession>A0A0C2H6J7</accession>
<gene>
    <name evidence="1" type="ORF">ANCDUO_04621</name>
</gene>
<dbReference type="EMBL" id="KN727730">
    <property type="protein sequence ID" value="KIH65061.1"/>
    <property type="molecule type" value="Genomic_DNA"/>
</dbReference>
<dbReference type="AlphaFoldDB" id="A0A0C2H6J7"/>
<keyword evidence="2" id="KW-1185">Reference proteome</keyword>
<proteinExistence type="predicted"/>
<dbReference type="Proteomes" id="UP000054047">
    <property type="component" value="Unassembled WGS sequence"/>
</dbReference>
<organism evidence="1 2">
    <name type="scientific">Ancylostoma duodenale</name>
    <dbReference type="NCBI Taxonomy" id="51022"/>
    <lineage>
        <taxon>Eukaryota</taxon>
        <taxon>Metazoa</taxon>
        <taxon>Ecdysozoa</taxon>
        <taxon>Nematoda</taxon>
        <taxon>Chromadorea</taxon>
        <taxon>Rhabditida</taxon>
        <taxon>Rhabditina</taxon>
        <taxon>Rhabditomorpha</taxon>
        <taxon>Strongyloidea</taxon>
        <taxon>Ancylostomatidae</taxon>
        <taxon>Ancylostomatinae</taxon>
        <taxon>Ancylostoma</taxon>
    </lineage>
</organism>
<evidence type="ECO:0000313" key="2">
    <source>
        <dbReference type="Proteomes" id="UP000054047"/>
    </source>
</evidence>